<name>A0A934IM15_9HYPH</name>
<protein>
    <submittedName>
        <fullName evidence="4">Glyoxylate/hydroxypyruvate reductase A</fullName>
    </submittedName>
</protein>
<dbReference type="InterPro" id="IPR006140">
    <property type="entry name" value="D-isomer_DH_NAD-bd"/>
</dbReference>
<dbReference type="GO" id="GO:0016491">
    <property type="term" value="F:oxidoreductase activity"/>
    <property type="evidence" value="ECO:0007669"/>
    <property type="project" value="UniProtKB-KW"/>
</dbReference>
<dbReference type="PANTHER" id="PTHR43333:SF1">
    <property type="entry name" value="D-ISOMER SPECIFIC 2-HYDROXYACID DEHYDROGENASE NAD-BINDING DOMAIN-CONTAINING PROTEIN"/>
    <property type="match status" value="1"/>
</dbReference>
<comment type="caution">
    <text evidence="4">The sequence shown here is derived from an EMBL/GenBank/DDBJ whole genome shotgun (WGS) entry which is preliminary data.</text>
</comment>
<dbReference type="InterPro" id="IPR036291">
    <property type="entry name" value="NAD(P)-bd_dom_sf"/>
</dbReference>
<organism evidence="4 5">
    <name type="scientific">Acuticoccus mangrovi</name>
    <dbReference type="NCBI Taxonomy" id="2796142"/>
    <lineage>
        <taxon>Bacteria</taxon>
        <taxon>Pseudomonadati</taxon>
        <taxon>Pseudomonadota</taxon>
        <taxon>Alphaproteobacteria</taxon>
        <taxon>Hyphomicrobiales</taxon>
        <taxon>Amorphaceae</taxon>
        <taxon>Acuticoccus</taxon>
    </lineage>
</organism>
<dbReference type="GO" id="GO:0051287">
    <property type="term" value="F:NAD binding"/>
    <property type="evidence" value="ECO:0007669"/>
    <property type="project" value="InterPro"/>
</dbReference>
<evidence type="ECO:0000313" key="5">
    <source>
        <dbReference type="Proteomes" id="UP000609531"/>
    </source>
</evidence>
<keyword evidence="5" id="KW-1185">Reference proteome</keyword>
<reference evidence="4" key="1">
    <citation type="submission" date="2020-12" db="EMBL/GenBank/DDBJ databases">
        <title>Bacterial taxonomy.</title>
        <authorList>
            <person name="Pan X."/>
        </authorList>
    </citation>
    <scope>NUCLEOTIDE SEQUENCE</scope>
    <source>
        <strain evidence="4">B2012</strain>
    </source>
</reference>
<evidence type="ECO:0000256" key="1">
    <source>
        <dbReference type="ARBA" id="ARBA00023002"/>
    </source>
</evidence>
<dbReference type="RefSeq" id="WP_198883312.1">
    <property type="nucleotide sequence ID" value="NZ_JAEKJA010000015.1"/>
</dbReference>
<sequence length="313" mass="33580">MASLLTVGSWRADAWVKAFHTAAPGRTFYLYGRDEYDPAEIRYAITWRPPAGLLPSLPNLQAIFNLGAGVDGVLADPDLPDLPVVRLVDDTLTGPMGEWVALQVLTHHRRALTYLAQQGRQEWEEHDQPVASQVRVGIMGYGILGSHCAKVLTTLGYTVSGWSRSPKPADVPLHVGAEGLPEFLANTDYLVVLLPLTPQTRDIIDAELIGQLAQDGVMGGPVLINAGRGGLQNEDDLLAALHSGTLAGASLDVFQTEPLPADHPLWTAPNLVITPHAAAPSNPTAVSRYITGQISAFEAGKPLQNVVERGRGY</sequence>
<keyword evidence="2" id="KW-0520">NAD</keyword>
<dbReference type="Pfam" id="PF02826">
    <property type="entry name" value="2-Hacid_dh_C"/>
    <property type="match status" value="1"/>
</dbReference>
<keyword evidence="1" id="KW-0560">Oxidoreductase</keyword>
<feature type="domain" description="D-isomer specific 2-hydroxyacid dehydrogenase NAD-binding" evidence="3">
    <location>
        <begin position="104"/>
        <end position="278"/>
    </location>
</feature>
<evidence type="ECO:0000313" key="4">
    <source>
        <dbReference type="EMBL" id="MBJ3777406.1"/>
    </source>
</evidence>
<dbReference type="CDD" id="cd12164">
    <property type="entry name" value="GDH_like_2"/>
    <property type="match status" value="1"/>
</dbReference>
<proteinExistence type="predicted"/>
<evidence type="ECO:0000259" key="3">
    <source>
        <dbReference type="Pfam" id="PF02826"/>
    </source>
</evidence>
<dbReference type="AlphaFoldDB" id="A0A934IM15"/>
<dbReference type="EMBL" id="JAEKJA010000015">
    <property type="protein sequence ID" value="MBJ3777406.1"/>
    <property type="molecule type" value="Genomic_DNA"/>
</dbReference>
<gene>
    <name evidence="4" type="ORF">JCR33_16990</name>
</gene>
<dbReference type="Gene3D" id="3.40.50.720">
    <property type="entry name" value="NAD(P)-binding Rossmann-like Domain"/>
    <property type="match status" value="2"/>
</dbReference>
<dbReference type="PANTHER" id="PTHR43333">
    <property type="entry name" value="2-HACID_DH_C DOMAIN-CONTAINING PROTEIN"/>
    <property type="match status" value="1"/>
</dbReference>
<dbReference type="SUPFAM" id="SSF51735">
    <property type="entry name" value="NAD(P)-binding Rossmann-fold domains"/>
    <property type="match status" value="1"/>
</dbReference>
<dbReference type="Proteomes" id="UP000609531">
    <property type="component" value="Unassembled WGS sequence"/>
</dbReference>
<evidence type="ECO:0000256" key="2">
    <source>
        <dbReference type="ARBA" id="ARBA00023027"/>
    </source>
</evidence>
<accession>A0A934IM15</accession>